<dbReference type="RefSeq" id="WP_086086792.1">
    <property type="nucleotide sequence ID" value="NZ_CP021112.1"/>
</dbReference>
<dbReference type="Gene3D" id="3.20.20.70">
    <property type="entry name" value="Aldolase class I"/>
    <property type="match status" value="1"/>
</dbReference>
<evidence type="ECO:0000313" key="2">
    <source>
        <dbReference type="Proteomes" id="UP000194137"/>
    </source>
</evidence>
<dbReference type="SUPFAM" id="SSF51391">
    <property type="entry name" value="Thiamin phosphate synthase"/>
    <property type="match status" value="1"/>
</dbReference>
<dbReference type="CDD" id="cd00564">
    <property type="entry name" value="TMP_TenI"/>
    <property type="match status" value="1"/>
</dbReference>
<keyword evidence="2" id="KW-1185">Reference proteome</keyword>
<reference evidence="1 2" key="1">
    <citation type="submission" date="2017-05" db="EMBL/GenBank/DDBJ databases">
        <title>Full genome sequence of Pseudorhodoplanes sinuspersici.</title>
        <authorList>
            <person name="Dastgheib S.M.M."/>
            <person name="Shavandi M."/>
            <person name="Tirandaz H."/>
        </authorList>
    </citation>
    <scope>NUCLEOTIDE SEQUENCE [LARGE SCALE GENOMIC DNA]</scope>
    <source>
        <strain evidence="1 2">RIPI110</strain>
    </source>
</reference>
<proteinExistence type="predicted"/>
<dbReference type="AlphaFoldDB" id="A0A1W6ZLY1"/>
<dbReference type="InterPro" id="IPR013785">
    <property type="entry name" value="Aldolase_TIM"/>
</dbReference>
<dbReference type="Proteomes" id="UP000194137">
    <property type="component" value="Chromosome"/>
</dbReference>
<dbReference type="GO" id="GO:0009228">
    <property type="term" value="P:thiamine biosynthetic process"/>
    <property type="evidence" value="ECO:0007669"/>
    <property type="project" value="UniProtKB-KW"/>
</dbReference>
<evidence type="ECO:0000313" key="1">
    <source>
        <dbReference type="EMBL" id="ARP98371.1"/>
    </source>
</evidence>
<dbReference type="OrthoDB" id="7159061at2"/>
<dbReference type="InterPro" id="IPR036206">
    <property type="entry name" value="ThiamineP_synth_sf"/>
</dbReference>
<accession>A0A1W6ZLY1</accession>
<sequence length="218" mass="22716">MTPGQPDPQRPQPRLYLVTPVAADIASLKLDLLAALDSADIAAVLLRLPDEDDRSLINRVKALAPTVQRAGAALILEGHPAIVARGGADGAHLRSITEFEEVVNALKPDRIAGAGGLSTRHDAMIAAEGGADYVMFGEPNGADERPVLQAIAERVSWWAEVFEAPCVAYAGSFDDIAPLAEAGADFVALGDFIFADPRGIAIAVADAASRLTSKAAVT</sequence>
<dbReference type="InterPro" id="IPR022998">
    <property type="entry name" value="ThiamineP_synth_TenI"/>
</dbReference>
<dbReference type="STRING" id="1235591.CAK95_04165"/>
<protein>
    <submittedName>
        <fullName evidence="1">Thiamine phosphate synthase</fullName>
    </submittedName>
</protein>
<dbReference type="EMBL" id="CP021112">
    <property type="protein sequence ID" value="ARP98371.1"/>
    <property type="molecule type" value="Genomic_DNA"/>
</dbReference>
<dbReference type="Pfam" id="PF02581">
    <property type="entry name" value="TMP-TENI"/>
    <property type="match status" value="1"/>
</dbReference>
<name>A0A1W6ZLY1_9HYPH</name>
<organism evidence="1 2">
    <name type="scientific">Pseudorhodoplanes sinuspersici</name>
    <dbReference type="NCBI Taxonomy" id="1235591"/>
    <lineage>
        <taxon>Bacteria</taxon>
        <taxon>Pseudomonadati</taxon>
        <taxon>Pseudomonadota</taxon>
        <taxon>Alphaproteobacteria</taxon>
        <taxon>Hyphomicrobiales</taxon>
        <taxon>Pseudorhodoplanes</taxon>
    </lineage>
</organism>
<gene>
    <name evidence="1" type="ORF">CAK95_04165</name>
</gene>
<dbReference type="KEGG" id="psin:CAK95_04165"/>